<keyword evidence="2" id="KW-1185">Reference proteome</keyword>
<reference evidence="1 2" key="1">
    <citation type="submission" date="2018-06" db="EMBL/GenBank/DDBJ databases">
        <authorList>
            <consortium name="Pathogen Informatics"/>
            <person name="Doyle S."/>
        </authorList>
    </citation>
    <scope>NUCLEOTIDE SEQUENCE [LARGE SCALE GENOMIC DNA]</scope>
    <source>
        <strain evidence="1 2">NCTC5050</strain>
    </source>
</reference>
<evidence type="ECO:0000313" key="2">
    <source>
        <dbReference type="Proteomes" id="UP000255382"/>
    </source>
</evidence>
<proteinExistence type="predicted"/>
<name>A0A377Z417_KLEPO</name>
<protein>
    <submittedName>
        <fullName evidence="1">Uncharacterized protein</fullName>
    </submittedName>
</protein>
<dbReference type="EMBL" id="UGLZ01000004">
    <property type="protein sequence ID" value="STU60557.1"/>
    <property type="molecule type" value="Genomic_DNA"/>
</dbReference>
<sequence>MAIVKFPQPNLSVCDVLSRELNGYSRKVKVFPKIPDCVPGTVIDDSGEIVGSASTSANVVLEYKDADTTPVAVLVANTNIHIKDFSLVCDDVAKAKELLSCLILLFISALGKSLPTT</sequence>
<dbReference type="AlphaFoldDB" id="A0A377Z417"/>
<organism evidence="1 2">
    <name type="scientific">Klebsiella pneumoniae subsp. ozaenae</name>
    <dbReference type="NCBI Taxonomy" id="574"/>
    <lineage>
        <taxon>Bacteria</taxon>
        <taxon>Pseudomonadati</taxon>
        <taxon>Pseudomonadota</taxon>
        <taxon>Gammaproteobacteria</taxon>
        <taxon>Enterobacterales</taxon>
        <taxon>Enterobacteriaceae</taxon>
        <taxon>Klebsiella/Raoultella group</taxon>
        <taxon>Klebsiella</taxon>
        <taxon>Klebsiella pneumoniae complex</taxon>
    </lineage>
</organism>
<accession>A0A377Z417</accession>
<evidence type="ECO:0000313" key="1">
    <source>
        <dbReference type="EMBL" id="STU60557.1"/>
    </source>
</evidence>
<dbReference type="Proteomes" id="UP000255382">
    <property type="component" value="Unassembled WGS sequence"/>
</dbReference>
<gene>
    <name evidence="1" type="ORF">NCTC5050_00626</name>
</gene>